<keyword evidence="1" id="KW-1133">Transmembrane helix</keyword>
<accession>A0A6L6PVH4</accession>
<dbReference type="PANTHER" id="PTHR38033:SF1">
    <property type="entry name" value="DOTU FAMILY TYPE IV_VI SECRETION SYSTEM PROTEIN"/>
    <property type="match status" value="1"/>
</dbReference>
<dbReference type="PANTHER" id="PTHR38033">
    <property type="entry name" value="MEMBRANE PROTEIN-RELATED"/>
    <property type="match status" value="1"/>
</dbReference>
<dbReference type="Proteomes" id="UP000484015">
    <property type="component" value="Unassembled WGS sequence"/>
</dbReference>
<keyword evidence="1" id="KW-0472">Membrane</keyword>
<feature type="transmembrane region" description="Helical" evidence="1">
    <location>
        <begin position="209"/>
        <end position="229"/>
    </location>
</feature>
<evidence type="ECO:0000259" key="2">
    <source>
        <dbReference type="Pfam" id="PF09850"/>
    </source>
</evidence>
<dbReference type="AlphaFoldDB" id="A0A6L6PVH4"/>
<comment type="caution">
    <text evidence="3">The sequence shown here is derived from an EMBL/GenBank/DDBJ whole genome shotgun (WGS) entry which is preliminary data.</text>
</comment>
<keyword evidence="1" id="KW-0812">Transmembrane</keyword>
<dbReference type="NCBIfam" id="NF038228">
    <property type="entry name" value="IcmH_DotU_IVB"/>
    <property type="match status" value="1"/>
</dbReference>
<keyword evidence="4" id="KW-1185">Reference proteome</keyword>
<dbReference type="InterPro" id="IPR017732">
    <property type="entry name" value="T4/T6SS_DotU"/>
</dbReference>
<organism evidence="3 4">
    <name type="scientific">Pseudoduganella ginsengisoli</name>
    <dbReference type="NCBI Taxonomy" id="1462440"/>
    <lineage>
        <taxon>Bacteria</taxon>
        <taxon>Pseudomonadati</taxon>
        <taxon>Pseudomonadota</taxon>
        <taxon>Betaproteobacteria</taxon>
        <taxon>Burkholderiales</taxon>
        <taxon>Oxalobacteraceae</taxon>
        <taxon>Telluria group</taxon>
        <taxon>Pseudoduganella</taxon>
    </lineage>
</organism>
<proteinExistence type="predicted"/>
<reference evidence="3 4" key="1">
    <citation type="submission" date="2019-11" db="EMBL/GenBank/DDBJ databases">
        <title>Type strains purchased from KCTC, JCM and DSMZ.</title>
        <authorList>
            <person name="Lu H."/>
        </authorList>
    </citation>
    <scope>NUCLEOTIDE SEQUENCE [LARGE SCALE GENOMIC DNA]</scope>
    <source>
        <strain evidence="3 4">KCTC 42409</strain>
    </source>
</reference>
<gene>
    <name evidence="3" type="ORF">GM668_05280</name>
</gene>
<dbReference type="Pfam" id="PF09850">
    <property type="entry name" value="DotU"/>
    <property type="match status" value="1"/>
</dbReference>
<dbReference type="RefSeq" id="WP_155437899.1">
    <property type="nucleotide sequence ID" value="NZ_WNLA01000002.1"/>
</dbReference>
<sequence>MSDMATPVLAPSLAPSLMSGPAPAPASNRPQSLQDLMYDGFYALFMLKNGSSPHDDTAFATRMTQFLDEFGRNARKQGASSDDIDAAKYAFCATVDEIILRSSYAIREAWEVRPLQLQLFGDQLAGENFFVRLEALRARGAAHLQSLEVFHMCLLLGFQGRYLLEGSEKLAYLTGRLGEEIAQMKGRRGGFAPHAERPDQIAHKLRSDLPLWVLGSVFALVCVLGYAGLRTSLGRHTEQRMQAYHDVVKMAPRAANLTITLP</sequence>
<dbReference type="EMBL" id="WNLA01000002">
    <property type="protein sequence ID" value="MTW01497.1"/>
    <property type="molecule type" value="Genomic_DNA"/>
</dbReference>
<name>A0A6L6PVH4_9BURK</name>
<feature type="domain" description="Type IV / VI secretion system DotU" evidence="2">
    <location>
        <begin position="33"/>
        <end position="231"/>
    </location>
</feature>
<protein>
    <submittedName>
        <fullName evidence="3">DotU family type IV/VI secretion system protein</fullName>
    </submittedName>
</protein>
<dbReference type="InterPro" id="IPR038522">
    <property type="entry name" value="T4/T6SS_DotU_sf"/>
</dbReference>
<evidence type="ECO:0000256" key="1">
    <source>
        <dbReference type="SAM" id="Phobius"/>
    </source>
</evidence>
<dbReference type="Gene3D" id="1.25.40.590">
    <property type="entry name" value="Type IV / VI secretion system, DotU"/>
    <property type="match status" value="1"/>
</dbReference>
<evidence type="ECO:0000313" key="3">
    <source>
        <dbReference type="EMBL" id="MTW01497.1"/>
    </source>
</evidence>
<dbReference type="OrthoDB" id="345640at2"/>
<dbReference type="NCBIfam" id="TIGR03349">
    <property type="entry name" value="IV_VI_DotU"/>
    <property type="match status" value="1"/>
</dbReference>
<evidence type="ECO:0000313" key="4">
    <source>
        <dbReference type="Proteomes" id="UP000484015"/>
    </source>
</evidence>